<dbReference type="AlphaFoldDB" id="A0AAD5XXM0"/>
<evidence type="ECO:0000256" key="1">
    <source>
        <dbReference type="ARBA" id="ARBA00038215"/>
    </source>
</evidence>
<dbReference type="Pfam" id="PF11954">
    <property type="entry name" value="DUF3471"/>
    <property type="match status" value="1"/>
</dbReference>
<evidence type="ECO:0000259" key="3">
    <source>
        <dbReference type="Pfam" id="PF11954"/>
    </source>
</evidence>
<evidence type="ECO:0000313" key="4">
    <source>
        <dbReference type="EMBL" id="KAJ3224434.1"/>
    </source>
</evidence>
<dbReference type="SUPFAM" id="SSF56601">
    <property type="entry name" value="beta-lactamase/transpeptidase-like"/>
    <property type="match status" value="1"/>
</dbReference>
<accession>A0AAD5XXM0</accession>
<dbReference type="EMBL" id="JADGJW010000093">
    <property type="protein sequence ID" value="KAJ3224434.1"/>
    <property type="molecule type" value="Genomic_DNA"/>
</dbReference>
<reference evidence="4" key="1">
    <citation type="submission" date="2020-05" db="EMBL/GenBank/DDBJ databases">
        <title>Phylogenomic resolution of chytrid fungi.</title>
        <authorList>
            <person name="Stajich J.E."/>
            <person name="Amses K."/>
            <person name="Simmons R."/>
            <person name="Seto K."/>
            <person name="Myers J."/>
            <person name="Bonds A."/>
            <person name="Quandt C.A."/>
            <person name="Barry K."/>
            <person name="Liu P."/>
            <person name="Grigoriev I."/>
            <person name="Longcore J.E."/>
            <person name="James T.Y."/>
        </authorList>
    </citation>
    <scope>NUCLEOTIDE SEQUENCE</scope>
    <source>
        <strain evidence="4">JEL0476</strain>
    </source>
</reference>
<protein>
    <recommendedName>
        <fullName evidence="6">Beta-lactamase-related domain-containing protein</fullName>
    </recommendedName>
</protein>
<feature type="domain" description="Peptidase S12 Pab87-related C-terminal" evidence="3">
    <location>
        <begin position="416"/>
        <end position="514"/>
    </location>
</feature>
<dbReference type="Pfam" id="PF00144">
    <property type="entry name" value="Beta-lactamase"/>
    <property type="match status" value="1"/>
</dbReference>
<comment type="caution">
    <text evidence="4">The sequence shown here is derived from an EMBL/GenBank/DDBJ whole genome shotgun (WGS) entry which is preliminary data.</text>
</comment>
<name>A0AAD5XXM0_9FUNG</name>
<evidence type="ECO:0000313" key="5">
    <source>
        <dbReference type="Proteomes" id="UP001211065"/>
    </source>
</evidence>
<evidence type="ECO:0000259" key="2">
    <source>
        <dbReference type="Pfam" id="PF00144"/>
    </source>
</evidence>
<dbReference type="PANTHER" id="PTHR46825:SF15">
    <property type="entry name" value="BETA-LACTAMASE-RELATED DOMAIN-CONTAINING PROTEIN"/>
    <property type="match status" value="1"/>
</dbReference>
<dbReference type="PANTHER" id="PTHR46825">
    <property type="entry name" value="D-ALANYL-D-ALANINE-CARBOXYPEPTIDASE/ENDOPEPTIDASE AMPH"/>
    <property type="match status" value="1"/>
</dbReference>
<dbReference type="InterPro" id="IPR001466">
    <property type="entry name" value="Beta-lactam-related"/>
</dbReference>
<comment type="similarity">
    <text evidence="1">Belongs to the peptidase S12 family.</text>
</comment>
<dbReference type="Gene3D" id="2.40.128.600">
    <property type="match status" value="1"/>
</dbReference>
<dbReference type="InterPro" id="IPR050491">
    <property type="entry name" value="AmpC-like"/>
</dbReference>
<dbReference type="InterPro" id="IPR021860">
    <property type="entry name" value="Peptidase_S12_Pab87-rel_C"/>
</dbReference>
<keyword evidence="5" id="KW-1185">Reference proteome</keyword>
<dbReference type="Gene3D" id="3.40.710.10">
    <property type="entry name" value="DD-peptidase/beta-lactamase superfamily"/>
    <property type="match status" value="1"/>
</dbReference>
<dbReference type="Proteomes" id="UP001211065">
    <property type="component" value="Unassembled WGS sequence"/>
</dbReference>
<evidence type="ECO:0008006" key="6">
    <source>
        <dbReference type="Google" id="ProtNLM"/>
    </source>
</evidence>
<sequence>MSNSVSNVTANAKEISTEVPVSTVDLDLKIRLIPKDLFELEQKIEEIRCYFNPQTALSVAIVKDGKVFLTKGFGPKVPNKPEKVDEKTLFNIGSVTKSFVSLIIASLVSEGKLDFTSNVKKIFGDFNLVDAELTEKVNLIHVLSHQTSLPRHDEIYLLKKRLEISDLFNRMSQFELIPEGFGKYSYSNHMYTLAAEISSKVNKKPFPETLREKVLKPATMNDTILWEEVADKSNLNIFTAAALDFDALSDSQIPEKFTALPFSANDDLFTGCGGLLSNAVDMAGYIQFLISRATGSLIKDAEFAEVFKCHIERNNKNKDHYGLGFAIGEYEGNLSWSHGGAVFGYMSMLRVLPEKNLGVFVAANGDNFGLLCAADVILDALLEIPFEDKKNHPELQSKAVAERMRLLVEEVAKTKKSDKTMHQLDLSKYAGNFYNPAYGKFSITINNSSKKIEGKLLDSTFFDFIHFDKEEFRCKVLYPNVNWAAQTFFNRKTCWFDLEDGEVVSVRLDLEPQLEKGVLFLKA</sequence>
<feature type="domain" description="Beta-lactamase-related" evidence="2">
    <location>
        <begin position="57"/>
        <end position="367"/>
    </location>
</feature>
<dbReference type="InterPro" id="IPR012338">
    <property type="entry name" value="Beta-lactam/transpept-like"/>
</dbReference>
<gene>
    <name evidence="4" type="ORF">HK099_008454</name>
</gene>
<proteinExistence type="inferred from homology"/>
<organism evidence="4 5">
    <name type="scientific">Clydaea vesicula</name>
    <dbReference type="NCBI Taxonomy" id="447962"/>
    <lineage>
        <taxon>Eukaryota</taxon>
        <taxon>Fungi</taxon>
        <taxon>Fungi incertae sedis</taxon>
        <taxon>Chytridiomycota</taxon>
        <taxon>Chytridiomycota incertae sedis</taxon>
        <taxon>Chytridiomycetes</taxon>
        <taxon>Lobulomycetales</taxon>
        <taxon>Lobulomycetaceae</taxon>
        <taxon>Clydaea</taxon>
    </lineage>
</organism>